<organism evidence="1 2">
    <name type="scientific">Hebeloma cylindrosporum</name>
    <dbReference type="NCBI Taxonomy" id="76867"/>
    <lineage>
        <taxon>Eukaryota</taxon>
        <taxon>Fungi</taxon>
        <taxon>Dikarya</taxon>
        <taxon>Basidiomycota</taxon>
        <taxon>Agaricomycotina</taxon>
        <taxon>Agaricomycetes</taxon>
        <taxon>Agaricomycetidae</taxon>
        <taxon>Agaricales</taxon>
        <taxon>Agaricineae</taxon>
        <taxon>Hymenogastraceae</taxon>
        <taxon>Hebeloma</taxon>
    </lineage>
</organism>
<proteinExistence type="predicted"/>
<dbReference type="Proteomes" id="UP000053424">
    <property type="component" value="Unassembled WGS sequence"/>
</dbReference>
<protein>
    <submittedName>
        <fullName evidence="1">Uncharacterized protein</fullName>
    </submittedName>
</protein>
<dbReference type="EMBL" id="KN831785">
    <property type="protein sequence ID" value="KIM39632.1"/>
    <property type="molecule type" value="Genomic_DNA"/>
</dbReference>
<dbReference type="HOGENOM" id="CLU_2904416_0_0_1"/>
<sequence>MTFPFVTTWNPFHSGISLDKQALRYAFPNHIYSGHKASTLLAIATANQVNEFQYWYDPRERF</sequence>
<accession>A0A0C2YF43</accession>
<keyword evidence="2" id="KW-1185">Reference proteome</keyword>
<dbReference type="AlphaFoldDB" id="A0A0C2YF43"/>
<name>A0A0C2YF43_HEBCY</name>
<evidence type="ECO:0000313" key="2">
    <source>
        <dbReference type="Proteomes" id="UP000053424"/>
    </source>
</evidence>
<gene>
    <name evidence="1" type="ORF">M413DRAFT_447107</name>
</gene>
<reference evidence="2" key="2">
    <citation type="submission" date="2015-01" db="EMBL/GenBank/DDBJ databases">
        <title>Evolutionary Origins and Diversification of the Mycorrhizal Mutualists.</title>
        <authorList>
            <consortium name="DOE Joint Genome Institute"/>
            <consortium name="Mycorrhizal Genomics Consortium"/>
            <person name="Kohler A."/>
            <person name="Kuo A."/>
            <person name="Nagy L.G."/>
            <person name="Floudas D."/>
            <person name="Copeland A."/>
            <person name="Barry K.W."/>
            <person name="Cichocki N."/>
            <person name="Veneault-Fourrey C."/>
            <person name="LaButti K."/>
            <person name="Lindquist E.A."/>
            <person name="Lipzen A."/>
            <person name="Lundell T."/>
            <person name="Morin E."/>
            <person name="Murat C."/>
            <person name="Riley R."/>
            <person name="Ohm R."/>
            <person name="Sun H."/>
            <person name="Tunlid A."/>
            <person name="Henrissat B."/>
            <person name="Grigoriev I.V."/>
            <person name="Hibbett D.S."/>
            <person name="Martin F."/>
        </authorList>
    </citation>
    <scope>NUCLEOTIDE SEQUENCE [LARGE SCALE GENOMIC DNA]</scope>
    <source>
        <strain evidence="2">h7</strain>
    </source>
</reference>
<evidence type="ECO:0000313" key="1">
    <source>
        <dbReference type="EMBL" id="KIM39632.1"/>
    </source>
</evidence>
<reference evidence="1 2" key="1">
    <citation type="submission" date="2014-04" db="EMBL/GenBank/DDBJ databases">
        <authorList>
            <consortium name="DOE Joint Genome Institute"/>
            <person name="Kuo A."/>
            <person name="Gay G."/>
            <person name="Dore J."/>
            <person name="Kohler A."/>
            <person name="Nagy L.G."/>
            <person name="Floudas D."/>
            <person name="Copeland A."/>
            <person name="Barry K.W."/>
            <person name="Cichocki N."/>
            <person name="Veneault-Fourrey C."/>
            <person name="LaButti K."/>
            <person name="Lindquist E.A."/>
            <person name="Lipzen A."/>
            <person name="Lundell T."/>
            <person name="Morin E."/>
            <person name="Murat C."/>
            <person name="Sun H."/>
            <person name="Tunlid A."/>
            <person name="Henrissat B."/>
            <person name="Grigoriev I.V."/>
            <person name="Hibbett D.S."/>
            <person name="Martin F."/>
            <person name="Nordberg H.P."/>
            <person name="Cantor M.N."/>
            <person name="Hua S.X."/>
        </authorList>
    </citation>
    <scope>NUCLEOTIDE SEQUENCE [LARGE SCALE GENOMIC DNA]</scope>
    <source>
        <strain evidence="2">h7</strain>
    </source>
</reference>